<dbReference type="AlphaFoldDB" id="A0AAW2G926"/>
<comment type="caution">
    <text evidence="3">The sequence shown here is derived from an EMBL/GenBank/DDBJ whole genome shotgun (WGS) entry which is preliminary data.</text>
</comment>
<feature type="region of interest" description="Disordered" evidence="1">
    <location>
        <begin position="128"/>
        <end position="149"/>
    </location>
</feature>
<dbReference type="Proteomes" id="UP001430953">
    <property type="component" value="Unassembled WGS sequence"/>
</dbReference>
<accession>A0AAW2G926</accession>
<dbReference type="EMBL" id="JADYXP020000005">
    <property type="protein sequence ID" value="KAL0123464.1"/>
    <property type="molecule type" value="Genomic_DNA"/>
</dbReference>
<reference evidence="3 4" key="1">
    <citation type="submission" date="2023-03" db="EMBL/GenBank/DDBJ databases">
        <title>High recombination rates correlate with genetic variation in Cardiocondyla obscurior ants.</title>
        <authorList>
            <person name="Errbii M."/>
        </authorList>
    </citation>
    <scope>NUCLEOTIDE SEQUENCE [LARGE SCALE GENOMIC DNA]</scope>
    <source>
        <strain evidence="3">Alpha-2009</strain>
        <tissue evidence="3">Whole body</tissue>
    </source>
</reference>
<proteinExistence type="predicted"/>
<protein>
    <submittedName>
        <fullName evidence="3">Uncharacterized protein</fullName>
    </submittedName>
</protein>
<evidence type="ECO:0000256" key="2">
    <source>
        <dbReference type="SAM" id="Phobius"/>
    </source>
</evidence>
<feature type="transmembrane region" description="Helical" evidence="2">
    <location>
        <begin position="244"/>
        <end position="264"/>
    </location>
</feature>
<evidence type="ECO:0000256" key="1">
    <source>
        <dbReference type="SAM" id="MobiDB-lite"/>
    </source>
</evidence>
<gene>
    <name evidence="3" type="ORF">PUN28_005756</name>
</gene>
<feature type="transmembrane region" description="Helical" evidence="2">
    <location>
        <begin position="84"/>
        <end position="105"/>
    </location>
</feature>
<keyword evidence="2" id="KW-0812">Transmembrane</keyword>
<sequence length="315" mass="35113">MHFLFLNDGRTKASSSTNIGNIDRQTSFRAVRRLDNSRRKCRGNGEGLIKKYLQGSKIKTGDRKAPVRSCQVCHSSVPVLCLSFFRACFYPTFFFLFFSLHFLLFRVPHRPTALVVWGVRAPRRSKWSKVSPSRAGAPSYHGGRDSAAVPQLPKNITNERAPGIRRQVAISRADTIVLGDNGADDYISCAASRPSYIIPVTHGAIPRGRAPARTPPHACGDEATQTRWNISRAKLIRAIKLMKLIKTLSGFFFTSVLALIFSLLCPPEDVSAENKYRINFVAYQIIFVPRESHLILKCAALSVESSRSITPPNRP</sequence>
<evidence type="ECO:0000313" key="4">
    <source>
        <dbReference type="Proteomes" id="UP001430953"/>
    </source>
</evidence>
<keyword evidence="2" id="KW-1133">Transmembrane helix</keyword>
<keyword evidence="2" id="KW-0472">Membrane</keyword>
<keyword evidence="4" id="KW-1185">Reference proteome</keyword>
<organism evidence="3 4">
    <name type="scientific">Cardiocondyla obscurior</name>
    <dbReference type="NCBI Taxonomy" id="286306"/>
    <lineage>
        <taxon>Eukaryota</taxon>
        <taxon>Metazoa</taxon>
        <taxon>Ecdysozoa</taxon>
        <taxon>Arthropoda</taxon>
        <taxon>Hexapoda</taxon>
        <taxon>Insecta</taxon>
        <taxon>Pterygota</taxon>
        <taxon>Neoptera</taxon>
        <taxon>Endopterygota</taxon>
        <taxon>Hymenoptera</taxon>
        <taxon>Apocrita</taxon>
        <taxon>Aculeata</taxon>
        <taxon>Formicoidea</taxon>
        <taxon>Formicidae</taxon>
        <taxon>Myrmicinae</taxon>
        <taxon>Cardiocondyla</taxon>
    </lineage>
</organism>
<evidence type="ECO:0000313" key="3">
    <source>
        <dbReference type="EMBL" id="KAL0123464.1"/>
    </source>
</evidence>
<name>A0AAW2G926_9HYME</name>